<gene>
    <name evidence="4" type="ORF">GCM10025862_10400</name>
</gene>
<evidence type="ECO:0000256" key="3">
    <source>
        <dbReference type="ARBA" id="ARBA00022729"/>
    </source>
</evidence>
<keyword evidence="5" id="KW-1185">Reference proteome</keyword>
<evidence type="ECO:0000313" key="4">
    <source>
        <dbReference type="EMBL" id="GMA19019.1"/>
    </source>
</evidence>
<dbReference type="Proteomes" id="UP001157109">
    <property type="component" value="Unassembled WGS sequence"/>
</dbReference>
<comment type="similarity">
    <text evidence="1">Belongs to the bacterial solute-binding protein 1 family.</text>
</comment>
<keyword evidence="2" id="KW-0813">Transport</keyword>
<dbReference type="SUPFAM" id="SSF53850">
    <property type="entry name" value="Periplasmic binding protein-like II"/>
    <property type="match status" value="1"/>
</dbReference>
<evidence type="ECO:0000256" key="2">
    <source>
        <dbReference type="ARBA" id="ARBA00022448"/>
    </source>
</evidence>
<evidence type="ECO:0000256" key="1">
    <source>
        <dbReference type="ARBA" id="ARBA00008520"/>
    </source>
</evidence>
<dbReference type="Pfam" id="PF13416">
    <property type="entry name" value="SBP_bac_8"/>
    <property type="match status" value="1"/>
</dbReference>
<dbReference type="CDD" id="cd13585">
    <property type="entry name" value="PBP2_TMBP_like"/>
    <property type="match status" value="1"/>
</dbReference>
<dbReference type="EMBL" id="BSUJ01000001">
    <property type="protein sequence ID" value="GMA19019.1"/>
    <property type="molecule type" value="Genomic_DNA"/>
</dbReference>
<dbReference type="InterPro" id="IPR006059">
    <property type="entry name" value="SBP"/>
</dbReference>
<dbReference type="Gene3D" id="3.40.190.10">
    <property type="entry name" value="Periplasmic binding protein-like II"/>
    <property type="match status" value="1"/>
</dbReference>
<dbReference type="PANTHER" id="PTHR30061:SF50">
    <property type="entry name" value="MALTOSE_MALTODEXTRIN-BINDING PERIPLASMIC PROTEIN"/>
    <property type="match status" value="1"/>
</dbReference>
<sequence length="436" mass="46426">MEMSVTSRSTMKRVAAATAGVAIAITAAGCGTAKESGGGSSGNELTLWTHNAGNPEELAVVQQIVKDYNASQQKYQVKVQAFPQESYNSSVVAAATSKKLPCLLDTDAPNVPNWAFANYLRPLDLPASLTDKQLKSTLGTYKNKLYAIGYYDAALAIFARKSAITSVGGRVPTIEKPWTAEEFKTTLTKLKAAGKYPIAFDLGTGDSGTEWWSYGYSPFLQSFGGDMINRETFKTAKGALNGPEAIAWGQWLQGLVKGGYSPAKSGPDAFADFVNGKSAMVWSGIWNSGNLSKLGADGVMLPPPDLGKGPKIGGGSWQWAISATCDKPEAALDYLKFSLDKKYLVAMAQKQNVIPATEEAAAALPDWAPGGAKRFFLEESKKFATMRPATPGYPYLTSTFAKATQDIVAGGDVKAILDQAAADIDSNLSSNNYYGF</sequence>
<evidence type="ECO:0000313" key="5">
    <source>
        <dbReference type="Proteomes" id="UP001157109"/>
    </source>
</evidence>
<organism evidence="4 5">
    <name type="scientific">Arsenicicoccus piscis</name>
    <dbReference type="NCBI Taxonomy" id="673954"/>
    <lineage>
        <taxon>Bacteria</taxon>
        <taxon>Bacillati</taxon>
        <taxon>Actinomycetota</taxon>
        <taxon>Actinomycetes</taxon>
        <taxon>Micrococcales</taxon>
        <taxon>Intrasporangiaceae</taxon>
        <taxon>Arsenicicoccus</taxon>
    </lineage>
</organism>
<keyword evidence="3" id="KW-0732">Signal</keyword>
<protein>
    <submittedName>
        <fullName evidence="4">Sugar-binding protein</fullName>
    </submittedName>
</protein>
<dbReference type="PANTHER" id="PTHR30061">
    <property type="entry name" value="MALTOSE-BINDING PERIPLASMIC PROTEIN"/>
    <property type="match status" value="1"/>
</dbReference>
<proteinExistence type="inferred from homology"/>
<accession>A0ABQ6HMT2</accession>
<comment type="caution">
    <text evidence="4">The sequence shown here is derived from an EMBL/GenBank/DDBJ whole genome shotgun (WGS) entry which is preliminary data.</text>
</comment>
<reference evidence="5" key="1">
    <citation type="journal article" date="2019" name="Int. J. Syst. Evol. Microbiol.">
        <title>The Global Catalogue of Microorganisms (GCM) 10K type strain sequencing project: providing services to taxonomists for standard genome sequencing and annotation.</title>
        <authorList>
            <consortium name="The Broad Institute Genomics Platform"/>
            <consortium name="The Broad Institute Genome Sequencing Center for Infectious Disease"/>
            <person name="Wu L."/>
            <person name="Ma J."/>
        </authorList>
    </citation>
    <scope>NUCLEOTIDE SEQUENCE [LARGE SCALE GENOMIC DNA]</scope>
    <source>
        <strain evidence="5">NBRC 105830</strain>
    </source>
</reference>
<name>A0ABQ6HMT2_9MICO</name>